<dbReference type="GO" id="GO:0004930">
    <property type="term" value="F:G protein-coupled receptor activity"/>
    <property type="evidence" value="ECO:0007669"/>
    <property type="project" value="UniProtKB-KW"/>
</dbReference>
<evidence type="ECO:0000256" key="6">
    <source>
        <dbReference type="ARBA" id="ARBA00023040"/>
    </source>
</evidence>
<dbReference type="InterPro" id="IPR000725">
    <property type="entry name" value="Olfact_rcpt"/>
</dbReference>
<feature type="transmembrane region" description="Helical" evidence="10">
    <location>
        <begin position="6"/>
        <end position="25"/>
    </location>
</feature>
<feature type="non-terminal residue" evidence="11">
    <location>
        <position position="1"/>
    </location>
</feature>
<dbReference type="InterPro" id="IPR050516">
    <property type="entry name" value="Olfactory_GPCR"/>
</dbReference>
<comment type="subcellular location">
    <subcellularLocation>
        <location evidence="1">Cell membrane</location>
        <topology evidence="1">Multi-pass membrane protein</topology>
    </subcellularLocation>
</comment>
<organism evidence="11 12">
    <name type="scientific">Heliornis fulica</name>
    <name type="common">sungrebe</name>
    <dbReference type="NCBI Taxonomy" id="54369"/>
    <lineage>
        <taxon>Eukaryota</taxon>
        <taxon>Metazoa</taxon>
        <taxon>Chordata</taxon>
        <taxon>Craniata</taxon>
        <taxon>Vertebrata</taxon>
        <taxon>Euteleostomi</taxon>
        <taxon>Archelosauria</taxon>
        <taxon>Archosauria</taxon>
        <taxon>Dinosauria</taxon>
        <taxon>Saurischia</taxon>
        <taxon>Theropoda</taxon>
        <taxon>Coelurosauria</taxon>
        <taxon>Aves</taxon>
        <taxon>Neognathae</taxon>
        <taxon>Neoaves</taxon>
        <taxon>Gruiformes</taxon>
        <taxon>Heliornithidae</taxon>
        <taxon>Heliornis</taxon>
    </lineage>
</organism>
<evidence type="ECO:0000313" key="11">
    <source>
        <dbReference type="EMBL" id="NXP44476.1"/>
    </source>
</evidence>
<keyword evidence="2" id="KW-1003">Cell membrane</keyword>
<keyword evidence="8" id="KW-0675">Receptor</keyword>
<evidence type="ECO:0000256" key="10">
    <source>
        <dbReference type="SAM" id="Phobius"/>
    </source>
</evidence>
<proteinExistence type="predicted"/>
<reference evidence="11 12" key="1">
    <citation type="submission" date="2019-09" db="EMBL/GenBank/DDBJ databases">
        <title>Bird 10,000 Genomes (B10K) Project - Family phase.</title>
        <authorList>
            <person name="Zhang G."/>
        </authorList>
    </citation>
    <scope>NUCLEOTIDE SEQUENCE [LARGE SCALE GENOMIC DNA]</scope>
    <source>
        <strain evidence="11">B10K-DU-001-55</strain>
        <tissue evidence="11">Muscle</tissue>
    </source>
</reference>
<keyword evidence="3 10" id="KW-0812">Transmembrane</keyword>
<dbReference type="SUPFAM" id="SSF81321">
    <property type="entry name" value="Family A G protein-coupled receptor-like"/>
    <property type="match status" value="1"/>
</dbReference>
<evidence type="ECO:0000256" key="4">
    <source>
        <dbReference type="ARBA" id="ARBA00022725"/>
    </source>
</evidence>
<evidence type="ECO:0000256" key="1">
    <source>
        <dbReference type="ARBA" id="ARBA00004651"/>
    </source>
</evidence>
<keyword evidence="9" id="KW-0807">Transducer</keyword>
<dbReference type="Proteomes" id="UP000590868">
    <property type="component" value="Unassembled WGS sequence"/>
</dbReference>
<keyword evidence="4" id="KW-0716">Sensory transduction</keyword>
<sequence length="89" mass="9928">FLALVCFVFIVVFYVQIFRAVLKIPSEQGLHKAFSKCLLHLGVVILFIITVVFAHLKPPSISFPVLDMVLAVLHAVVPPALNSMRNQEI</sequence>
<feature type="transmembrane region" description="Helical" evidence="10">
    <location>
        <begin position="37"/>
        <end position="55"/>
    </location>
</feature>
<evidence type="ECO:0000256" key="2">
    <source>
        <dbReference type="ARBA" id="ARBA00022475"/>
    </source>
</evidence>
<evidence type="ECO:0000256" key="3">
    <source>
        <dbReference type="ARBA" id="ARBA00022692"/>
    </source>
</evidence>
<dbReference type="PANTHER" id="PTHR26452">
    <property type="entry name" value="OLFACTORY RECEPTOR"/>
    <property type="match status" value="1"/>
</dbReference>
<evidence type="ECO:0000256" key="8">
    <source>
        <dbReference type="ARBA" id="ARBA00023170"/>
    </source>
</evidence>
<protein>
    <submittedName>
        <fullName evidence="11">O14A2 protein</fullName>
    </submittedName>
</protein>
<keyword evidence="5 10" id="KW-1133">Transmembrane helix</keyword>
<dbReference type="GO" id="GO:0004984">
    <property type="term" value="F:olfactory receptor activity"/>
    <property type="evidence" value="ECO:0007669"/>
    <property type="project" value="InterPro"/>
</dbReference>
<dbReference type="AlphaFoldDB" id="A0A7L2ABR1"/>
<feature type="transmembrane region" description="Helical" evidence="10">
    <location>
        <begin position="61"/>
        <end position="81"/>
    </location>
</feature>
<keyword evidence="7 10" id="KW-0472">Membrane</keyword>
<evidence type="ECO:0000256" key="7">
    <source>
        <dbReference type="ARBA" id="ARBA00023136"/>
    </source>
</evidence>
<keyword evidence="4" id="KW-0552">Olfaction</keyword>
<feature type="non-terminal residue" evidence="11">
    <location>
        <position position="89"/>
    </location>
</feature>
<name>A0A7L2ABR1_9GRUI</name>
<evidence type="ECO:0000256" key="9">
    <source>
        <dbReference type="ARBA" id="ARBA00023224"/>
    </source>
</evidence>
<gene>
    <name evidence="11" type="primary">Or14a2</name>
    <name evidence="11" type="ORF">HELFUL_R10304</name>
</gene>
<keyword evidence="6" id="KW-0297">G-protein coupled receptor</keyword>
<evidence type="ECO:0000256" key="5">
    <source>
        <dbReference type="ARBA" id="ARBA00022989"/>
    </source>
</evidence>
<comment type="caution">
    <text evidence="11">The sequence shown here is derived from an EMBL/GenBank/DDBJ whole genome shotgun (WGS) entry which is preliminary data.</text>
</comment>
<dbReference type="GO" id="GO:0005886">
    <property type="term" value="C:plasma membrane"/>
    <property type="evidence" value="ECO:0007669"/>
    <property type="project" value="UniProtKB-SubCell"/>
</dbReference>
<dbReference type="EMBL" id="VXBZ01001091">
    <property type="protein sequence ID" value="NXP44476.1"/>
    <property type="molecule type" value="Genomic_DNA"/>
</dbReference>
<evidence type="ECO:0000313" key="12">
    <source>
        <dbReference type="Proteomes" id="UP000590868"/>
    </source>
</evidence>
<dbReference type="OrthoDB" id="9836137at2759"/>
<accession>A0A7L2ABR1</accession>
<dbReference type="Pfam" id="PF13853">
    <property type="entry name" value="7tm_4"/>
    <property type="match status" value="1"/>
</dbReference>
<keyword evidence="12" id="KW-1185">Reference proteome</keyword>